<evidence type="ECO:0000256" key="8">
    <source>
        <dbReference type="SAM" id="MobiDB-lite"/>
    </source>
</evidence>
<dbReference type="GO" id="GO:0033314">
    <property type="term" value="P:mitotic DNA replication checkpoint signaling"/>
    <property type="evidence" value="ECO:0007669"/>
    <property type="project" value="TreeGrafter"/>
</dbReference>
<dbReference type="InterPro" id="IPR036236">
    <property type="entry name" value="Znf_C2H2_sf"/>
</dbReference>
<dbReference type="AlphaFoldDB" id="A0A0C2X4X2"/>
<dbReference type="GO" id="GO:0051301">
    <property type="term" value="P:cell division"/>
    <property type="evidence" value="ECO:0007669"/>
    <property type="project" value="UniProtKB-KW"/>
</dbReference>
<evidence type="ECO:0000256" key="3">
    <source>
        <dbReference type="ARBA" id="ARBA00022771"/>
    </source>
</evidence>
<dbReference type="OrthoDB" id="77607at2759"/>
<feature type="region of interest" description="Disordered" evidence="8">
    <location>
        <begin position="60"/>
        <end position="176"/>
    </location>
</feature>
<evidence type="ECO:0000256" key="5">
    <source>
        <dbReference type="ARBA" id="ARBA00023054"/>
    </source>
</evidence>
<dbReference type="GO" id="GO:0044773">
    <property type="term" value="P:mitotic DNA damage checkpoint signaling"/>
    <property type="evidence" value="ECO:0007669"/>
    <property type="project" value="TreeGrafter"/>
</dbReference>
<evidence type="ECO:0000256" key="6">
    <source>
        <dbReference type="ARBA" id="ARBA00023242"/>
    </source>
</evidence>
<dbReference type="EMBL" id="KN824324">
    <property type="protein sequence ID" value="KIM24392.1"/>
    <property type="molecule type" value="Genomic_DNA"/>
</dbReference>
<gene>
    <name evidence="10" type="ORF">M408DRAFT_233214</name>
</gene>
<dbReference type="STRING" id="933852.A0A0C2X4X2"/>
<sequence>MSADVRALLKAKTQERAKRISHPLAAYNASGQLRCTLCATVVKDNEIAWSGHLGSKAHRTNVGRQKEVLRKEEERARLEKGKRKAVVEGDEGSDGMEEDEEDNLRVASASKRQKTEEEQRPPANFFSDPTRALPSTDAHSGSDEDEGETTRPKAAAAPKEPSKPGPMSQVDLEWAQFEREVLAPNARAAAATNADDPPLSKKDIYDRATVVMEEEIRYDGDGFPGDAPPTTQTGVGGIVGEYVGGPPPPAEETPEEAAVRKEQEEKELIMDRILDEERAQEEADEKVRAMKARLAAAKKKREEKKKELVS</sequence>
<feature type="region of interest" description="Disordered" evidence="8">
    <location>
        <begin position="217"/>
        <end position="262"/>
    </location>
</feature>
<feature type="compositionally biased region" description="Gly residues" evidence="8">
    <location>
        <begin position="234"/>
        <end position="243"/>
    </location>
</feature>
<evidence type="ECO:0000256" key="2">
    <source>
        <dbReference type="ARBA" id="ARBA00022723"/>
    </source>
</evidence>
<keyword evidence="6" id="KW-0539">Nucleus</keyword>
<protein>
    <recommendedName>
        <fullName evidence="9">U1-type domain-containing protein</fullName>
    </recommendedName>
</protein>
<keyword evidence="11" id="KW-1185">Reference proteome</keyword>
<reference evidence="11" key="2">
    <citation type="submission" date="2015-01" db="EMBL/GenBank/DDBJ databases">
        <title>Evolutionary Origins and Diversification of the Mycorrhizal Mutualists.</title>
        <authorList>
            <consortium name="DOE Joint Genome Institute"/>
            <consortium name="Mycorrhizal Genomics Consortium"/>
            <person name="Kohler A."/>
            <person name="Kuo A."/>
            <person name="Nagy L.G."/>
            <person name="Floudas D."/>
            <person name="Copeland A."/>
            <person name="Barry K.W."/>
            <person name="Cichocki N."/>
            <person name="Veneault-Fourrey C."/>
            <person name="LaButti K."/>
            <person name="Lindquist E.A."/>
            <person name="Lipzen A."/>
            <person name="Lundell T."/>
            <person name="Morin E."/>
            <person name="Murat C."/>
            <person name="Riley R."/>
            <person name="Ohm R."/>
            <person name="Sun H."/>
            <person name="Tunlid A."/>
            <person name="Henrissat B."/>
            <person name="Grigoriev I.V."/>
            <person name="Hibbett D.S."/>
            <person name="Martin F."/>
        </authorList>
    </citation>
    <scope>NUCLEOTIDE SEQUENCE [LARGE SCALE GENOMIC DNA]</scope>
    <source>
        <strain evidence="11">MAFF 305830</strain>
    </source>
</reference>
<name>A0A0C2X4X2_SERVB</name>
<feature type="compositionally biased region" description="Basic and acidic residues" evidence="8">
    <location>
        <begin position="64"/>
        <end position="79"/>
    </location>
</feature>
<dbReference type="InterPro" id="IPR003604">
    <property type="entry name" value="Matrin/U1-like-C_Znf_C2H2"/>
</dbReference>
<dbReference type="SUPFAM" id="SSF57667">
    <property type="entry name" value="beta-beta-alpha zinc fingers"/>
    <property type="match status" value="1"/>
</dbReference>
<comment type="subcellular location">
    <subcellularLocation>
        <location evidence="1">Nucleus</location>
    </subcellularLocation>
</comment>
<dbReference type="GO" id="GO:0033260">
    <property type="term" value="P:nuclear DNA replication"/>
    <property type="evidence" value="ECO:0007669"/>
    <property type="project" value="TreeGrafter"/>
</dbReference>
<evidence type="ECO:0000256" key="7">
    <source>
        <dbReference type="SAM" id="Coils"/>
    </source>
</evidence>
<evidence type="ECO:0000256" key="1">
    <source>
        <dbReference type="ARBA" id="ARBA00004123"/>
    </source>
</evidence>
<dbReference type="Proteomes" id="UP000054097">
    <property type="component" value="Unassembled WGS sequence"/>
</dbReference>
<dbReference type="GO" id="GO:0003676">
    <property type="term" value="F:nucleic acid binding"/>
    <property type="evidence" value="ECO:0007669"/>
    <property type="project" value="InterPro"/>
</dbReference>
<evidence type="ECO:0000313" key="10">
    <source>
        <dbReference type="EMBL" id="KIM24392.1"/>
    </source>
</evidence>
<feature type="coiled-coil region" evidence="7">
    <location>
        <begin position="273"/>
        <end position="307"/>
    </location>
</feature>
<dbReference type="HOGENOM" id="CLU_041821_1_0_1"/>
<proteinExistence type="predicted"/>
<dbReference type="GO" id="GO:0016607">
    <property type="term" value="C:nuclear speck"/>
    <property type="evidence" value="ECO:0007669"/>
    <property type="project" value="UniProtKB-SubCell"/>
</dbReference>
<dbReference type="GO" id="GO:0005681">
    <property type="term" value="C:spliceosomal complex"/>
    <property type="evidence" value="ECO:0007669"/>
    <property type="project" value="InterPro"/>
</dbReference>
<dbReference type="SMART" id="SM00451">
    <property type="entry name" value="ZnF_U1"/>
    <property type="match status" value="1"/>
</dbReference>
<dbReference type="GO" id="GO:0005694">
    <property type="term" value="C:chromosome"/>
    <property type="evidence" value="ECO:0007669"/>
    <property type="project" value="UniProtKB-SubCell"/>
</dbReference>
<accession>A0A0C2X4X2</accession>
<dbReference type="GO" id="GO:0008270">
    <property type="term" value="F:zinc ion binding"/>
    <property type="evidence" value="ECO:0007669"/>
    <property type="project" value="UniProtKB-KW"/>
</dbReference>
<organism evidence="10 11">
    <name type="scientific">Serendipita vermifera MAFF 305830</name>
    <dbReference type="NCBI Taxonomy" id="933852"/>
    <lineage>
        <taxon>Eukaryota</taxon>
        <taxon>Fungi</taxon>
        <taxon>Dikarya</taxon>
        <taxon>Basidiomycota</taxon>
        <taxon>Agaricomycotina</taxon>
        <taxon>Agaricomycetes</taxon>
        <taxon>Sebacinales</taxon>
        <taxon>Serendipitaceae</taxon>
        <taxon>Serendipita</taxon>
    </lineage>
</organism>
<keyword evidence="3" id="KW-0863">Zinc-finger</keyword>
<dbReference type="PANTHER" id="PTHR13278">
    <property type="entry name" value="ZINC FINGER PROTEIN 830"/>
    <property type="match status" value="1"/>
</dbReference>
<feature type="domain" description="U1-type" evidence="9">
    <location>
        <begin position="30"/>
        <end position="65"/>
    </location>
</feature>
<dbReference type="PANTHER" id="PTHR13278:SF0">
    <property type="entry name" value="ZINC FINGER PROTEIN 830"/>
    <property type="match status" value="1"/>
</dbReference>
<reference evidence="10 11" key="1">
    <citation type="submission" date="2014-04" db="EMBL/GenBank/DDBJ databases">
        <authorList>
            <consortium name="DOE Joint Genome Institute"/>
            <person name="Kuo A."/>
            <person name="Zuccaro A."/>
            <person name="Kohler A."/>
            <person name="Nagy L.G."/>
            <person name="Floudas D."/>
            <person name="Copeland A."/>
            <person name="Barry K.W."/>
            <person name="Cichocki N."/>
            <person name="Veneault-Fourrey C."/>
            <person name="LaButti K."/>
            <person name="Lindquist E.A."/>
            <person name="Lipzen A."/>
            <person name="Lundell T."/>
            <person name="Morin E."/>
            <person name="Murat C."/>
            <person name="Sun H."/>
            <person name="Tunlid A."/>
            <person name="Henrissat B."/>
            <person name="Grigoriev I.V."/>
            <person name="Hibbett D.S."/>
            <person name="Martin F."/>
            <person name="Nordberg H.P."/>
            <person name="Cantor M.N."/>
            <person name="Hua S.X."/>
        </authorList>
    </citation>
    <scope>NUCLEOTIDE SEQUENCE [LARGE SCALE GENOMIC DNA]</scope>
    <source>
        <strain evidence="10 11">MAFF 305830</strain>
    </source>
</reference>
<evidence type="ECO:0000259" key="9">
    <source>
        <dbReference type="SMART" id="SM00451"/>
    </source>
</evidence>
<keyword evidence="2" id="KW-0479">Metal-binding</keyword>
<keyword evidence="5 7" id="KW-0175">Coiled coil</keyword>
<keyword evidence="4" id="KW-0862">Zinc</keyword>
<evidence type="ECO:0000256" key="4">
    <source>
        <dbReference type="ARBA" id="ARBA00022833"/>
    </source>
</evidence>
<dbReference type="InterPro" id="IPR040050">
    <property type="entry name" value="ZNF830-like"/>
</dbReference>
<feature type="compositionally biased region" description="Acidic residues" evidence="8">
    <location>
        <begin position="88"/>
        <end position="102"/>
    </location>
</feature>
<evidence type="ECO:0000313" key="11">
    <source>
        <dbReference type="Proteomes" id="UP000054097"/>
    </source>
</evidence>